<gene>
    <name evidence="13" type="primary">atpF</name>
    <name evidence="15" type="ordered locus">Nhal_1906</name>
</gene>
<dbReference type="NCBIfam" id="NF011044">
    <property type="entry name" value="PRK14474.1"/>
    <property type="match status" value="1"/>
</dbReference>
<dbReference type="Proteomes" id="UP000001844">
    <property type="component" value="Chromosome"/>
</dbReference>
<reference evidence="16" key="1">
    <citation type="submission" date="2010-04" db="EMBL/GenBank/DDBJ databases">
        <title>Complete genome sequence of Nitrosococcus halophilus Nc4, a salt-adapted, aerobic obligate ammonia-oxidizing sulfur purple bacterium.</title>
        <authorList>
            <consortium name="US DOE Joint Genome Institute"/>
            <person name="Campbell M.A."/>
            <person name="Malfatti S.A."/>
            <person name="Chain P.S.G."/>
            <person name="Heidelberg J.F."/>
            <person name="Ward B.B."/>
            <person name="Klotz M.G."/>
        </authorList>
    </citation>
    <scope>NUCLEOTIDE SEQUENCE [LARGE SCALE GENOMIC DNA]</scope>
    <source>
        <strain evidence="16">Nc4</strain>
    </source>
</reference>
<evidence type="ECO:0000256" key="2">
    <source>
        <dbReference type="ARBA" id="ARBA00022448"/>
    </source>
</evidence>
<dbReference type="InterPro" id="IPR050059">
    <property type="entry name" value="ATP_synthase_B_chain"/>
</dbReference>
<dbReference type="HAMAP" id="MF_01398">
    <property type="entry name" value="ATP_synth_b_bprime"/>
    <property type="match status" value="1"/>
</dbReference>
<keyword evidence="2 13" id="KW-0813">Transport</keyword>
<comment type="similarity">
    <text evidence="1 13">Belongs to the ATPase B chain family.</text>
</comment>
<evidence type="ECO:0000256" key="9">
    <source>
        <dbReference type="ARBA" id="ARBA00023310"/>
    </source>
</evidence>
<comment type="subunit">
    <text evidence="13">F-type ATPases have 2 components, F(1) - the catalytic core - and F(0) - the membrane proton channel. F(1) has five subunits: alpha(3), beta(3), gamma(1), delta(1), epsilon(1). F(0) has three main subunits: a(1), b(2) and c(10-14). The alpha and beta chains form an alternating ring which encloses part of the gamma chain. F(1) is attached to F(0) by a central stalk formed by the gamma and epsilon chains, while a peripheral stalk is formed by the delta and b chains.</text>
</comment>
<evidence type="ECO:0000256" key="4">
    <source>
        <dbReference type="ARBA" id="ARBA00022692"/>
    </source>
</evidence>
<dbReference type="EMBL" id="CP001798">
    <property type="protein sequence ID" value="ADE15017.1"/>
    <property type="molecule type" value="Genomic_DNA"/>
</dbReference>
<evidence type="ECO:0000256" key="10">
    <source>
        <dbReference type="ARBA" id="ARBA00025198"/>
    </source>
</evidence>
<evidence type="ECO:0000256" key="14">
    <source>
        <dbReference type="SAM" id="MobiDB-lite"/>
    </source>
</evidence>
<evidence type="ECO:0000256" key="1">
    <source>
        <dbReference type="ARBA" id="ARBA00005513"/>
    </source>
</evidence>
<dbReference type="GO" id="GO:0046933">
    <property type="term" value="F:proton-transporting ATP synthase activity, rotational mechanism"/>
    <property type="evidence" value="ECO:0007669"/>
    <property type="project" value="UniProtKB-UniRule"/>
</dbReference>
<comment type="function">
    <text evidence="11">Component of the F(0) channel, it forms part of the peripheral stalk, linking F(1) to F(0). The b'-subunit is a diverged and duplicated form of b found in plants and photosynthetic bacteria.</text>
</comment>
<keyword evidence="7 13" id="KW-0406">Ion transport</keyword>
<protein>
    <recommendedName>
        <fullName evidence="13">ATP synthase subunit b</fullName>
    </recommendedName>
    <alternativeName>
        <fullName evidence="13">ATP synthase F(0) sector subunit b</fullName>
    </alternativeName>
    <alternativeName>
        <fullName evidence="13">ATPase subunit I</fullName>
    </alternativeName>
    <alternativeName>
        <fullName evidence="13">F-type ATPase subunit b</fullName>
        <shortName evidence="13">F-ATPase subunit b</shortName>
    </alternativeName>
</protein>
<dbReference type="GO" id="GO:0046961">
    <property type="term" value="F:proton-transporting ATPase activity, rotational mechanism"/>
    <property type="evidence" value="ECO:0007669"/>
    <property type="project" value="TreeGrafter"/>
</dbReference>
<dbReference type="PANTHER" id="PTHR33445:SF2">
    <property type="entry name" value="ATP SYNTHASE SUBUNIT B', CHLOROPLASTIC"/>
    <property type="match status" value="1"/>
</dbReference>
<dbReference type="InterPro" id="IPR017707">
    <property type="entry name" value="Alt_ATP_synth_F0_bsu"/>
</dbReference>
<dbReference type="CDD" id="cd06503">
    <property type="entry name" value="ATP-synt_Fo_b"/>
    <property type="match status" value="1"/>
</dbReference>
<dbReference type="GO" id="GO:0045259">
    <property type="term" value="C:proton-transporting ATP synthase complex"/>
    <property type="evidence" value="ECO:0007669"/>
    <property type="project" value="UniProtKB-KW"/>
</dbReference>
<dbReference type="HOGENOM" id="CLU_070737_0_0_6"/>
<dbReference type="KEGG" id="nhl:Nhal_1906"/>
<evidence type="ECO:0000256" key="5">
    <source>
        <dbReference type="ARBA" id="ARBA00022781"/>
    </source>
</evidence>
<keyword evidence="13" id="KW-1003">Cell membrane</keyword>
<proteinExistence type="inferred from homology"/>
<dbReference type="NCBIfam" id="TIGR03321">
    <property type="entry name" value="alt_F1F0_F0_B"/>
    <property type="match status" value="1"/>
</dbReference>
<evidence type="ECO:0000256" key="7">
    <source>
        <dbReference type="ARBA" id="ARBA00023065"/>
    </source>
</evidence>
<evidence type="ECO:0000256" key="3">
    <source>
        <dbReference type="ARBA" id="ARBA00022547"/>
    </source>
</evidence>
<comment type="subcellular location">
    <subcellularLocation>
        <location evidence="13">Cell inner membrane</location>
        <topology evidence="13">Single-pass membrane protein</topology>
    </subcellularLocation>
    <subcellularLocation>
        <location evidence="12">Endomembrane system</location>
        <topology evidence="12">Single-pass membrane protein</topology>
    </subcellularLocation>
</comment>
<evidence type="ECO:0000256" key="11">
    <source>
        <dbReference type="ARBA" id="ARBA00025614"/>
    </source>
</evidence>
<keyword evidence="4 13" id="KW-0812">Transmembrane</keyword>
<feature type="region of interest" description="Disordered" evidence="14">
    <location>
        <begin position="47"/>
        <end position="72"/>
    </location>
</feature>
<accession>D5C3P5</accession>
<sequence length="253" mass="29070">MQIDWITVSAQIVNFLVLVYLLKRFLYQPVITAMEQRQQRIANRLQEAEQREQEAGQEAQRHREKVQSLEQQRDKLMAKAKEEAEAQRQHLLNEAREEAATARDEWLQQVEREKQEFLKALKKQTGETMVKAIRAALADLADTTLEQQMVGIFLARLESLDEADRQALKETPGMLRITTSFELSQDLRDKVTEAVHEHLIPNTDIHYTQSPELLCGIELNTEGRKISWTLAEYLDALESQMTTVLASAKPSTG</sequence>
<evidence type="ECO:0000313" key="15">
    <source>
        <dbReference type="EMBL" id="ADE15017.1"/>
    </source>
</evidence>
<dbReference type="InterPro" id="IPR002146">
    <property type="entry name" value="ATP_synth_b/b'su_bac/chlpt"/>
</dbReference>
<feature type="transmembrane region" description="Helical" evidence="13">
    <location>
        <begin position="6"/>
        <end position="27"/>
    </location>
</feature>
<evidence type="ECO:0000256" key="13">
    <source>
        <dbReference type="HAMAP-Rule" id="MF_01398"/>
    </source>
</evidence>
<keyword evidence="6 13" id="KW-1133">Transmembrane helix</keyword>
<keyword evidence="5 13" id="KW-0375">Hydrogen ion transport</keyword>
<name>D5C3P5_NITHN</name>
<keyword evidence="9 13" id="KW-0066">ATP synthesis</keyword>
<keyword evidence="13" id="KW-0997">Cell inner membrane</keyword>
<dbReference type="STRING" id="472759.Nhal_1906"/>
<dbReference type="RefSeq" id="WP_013032884.1">
    <property type="nucleotide sequence ID" value="NC_013960.1"/>
</dbReference>
<dbReference type="OrthoDB" id="466272at2"/>
<dbReference type="Pfam" id="PF00430">
    <property type="entry name" value="ATP-synt_B"/>
    <property type="match status" value="1"/>
</dbReference>
<keyword evidence="3 13" id="KW-0138">CF(0)</keyword>
<dbReference type="GO" id="GO:0005886">
    <property type="term" value="C:plasma membrane"/>
    <property type="evidence" value="ECO:0007669"/>
    <property type="project" value="UniProtKB-SubCell"/>
</dbReference>
<dbReference type="AlphaFoldDB" id="D5C3P5"/>
<evidence type="ECO:0000313" key="16">
    <source>
        <dbReference type="Proteomes" id="UP000001844"/>
    </source>
</evidence>
<evidence type="ECO:0000256" key="6">
    <source>
        <dbReference type="ARBA" id="ARBA00022989"/>
    </source>
</evidence>
<keyword evidence="16" id="KW-1185">Reference proteome</keyword>
<keyword evidence="8 13" id="KW-0472">Membrane</keyword>
<dbReference type="PANTHER" id="PTHR33445">
    <property type="entry name" value="ATP SYNTHASE SUBUNIT B', CHLOROPLASTIC"/>
    <property type="match status" value="1"/>
</dbReference>
<dbReference type="eggNOG" id="COG0711">
    <property type="taxonomic scope" value="Bacteria"/>
</dbReference>
<evidence type="ECO:0000256" key="8">
    <source>
        <dbReference type="ARBA" id="ARBA00023136"/>
    </source>
</evidence>
<comment type="function">
    <text evidence="10 13">F(1)F(0) ATP synthase produces ATP from ADP in the presence of a proton or sodium gradient. F-type ATPases consist of two structural domains, F(1) containing the extramembraneous catalytic core and F(0) containing the membrane proton channel, linked together by a central stalk and a peripheral stalk. During catalysis, ATP synthesis in the catalytic domain of F(1) is coupled via a rotary mechanism of the central stalk subunits to proton translocation.</text>
</comment>
<dbReference type="GO" id="GO:0012505">
    <property type="term" value="C:endomembrane system"/>
    <property type="evidence" value="ECO:0007669"/>
    <property type="project" value="UniProtKB-SubCell"/>
</dbReference>
<organism evidence="15 16">
    <name type="scientific">Nitrosococcus halophilus (strain Nc4)</name>
    <dbReference type="NCBI Taxonomy" id="472759"/>
    <lineage>
        <taxon>Bacteria</taxon>
        <taxon>Pseudomonadati</taxon>
        <taxon>Pseudomonadota</taxon>
        <taxon>Gammaproteobacteria</taxon>
        <taxon>Chromatiales</taxon>
        <taxon>Chromatiaceae</taxon>
        <taxon>Nitrosococcus</taxon>
    </lineage>
</organism>
<evidence type="ECO:0000256" key="12">
    <source>
        <dbReference type="ARBA" id="ARBA00037847"/>
    </source>
</evidence>